<evidence type="ECO:0000259" key="3">
    <source>
        <dbReference type="SMART" id="SM00093"/>
    </source>
</evidence>
<dbReference type="GO" id="GO:0004867">
    <property type="term" value="F:serine-type endopeptidase inhibitor activity"/>
    <property type="evidence" value="ECO:0007669"/>
    <property type="project" value="InterPro"/>
</dbReference>
<organism evidence="4 5">
    <name type="scientific">Trichobilharzia regenti</name>
    <name type="common">Nasal bird schistosome</name>
    <dbReference type="NCBI Taxonomy" id="157069"/>
    <lineage>
        <taxon>Eukaryota</taxon>
        <taxon>Metazoa</taxon>
        <taxon>Spiralia</taxon>
        <taxon>Lophotrochozoa</taxon>
        <taxon>Platyhelminthes</taxon>
        <taxon>Trematoda</taxon>
        <taxon>Digenea</taxon>
        <taxon>Strigeidida</taxon>
        <taxon>Schistosomatoidea</taxon>
        <taxon>Schistosomatidae</taxon>
        <taxon>Trichobilharzia</taxon>
    </lineage>
</organism>
<accession>A0AA85KQA7</accession>
<dbReference type="InterPro" id="IPR023796">
    <property type="entry name" value="Serpin_dom"/>
</dbReference>
<keyword evidence="4" id="KW-1185">Reference proteome</keyword>
<dbReference type="PANTHER" id="PTHR11461">
    <property type="entry name" value="SERINE PROTEASE INHIBITOR, SERPIN"/>
    <property type="match status" value="1"/>
</dbReference>
<proteinExistence type="inferred from homology"/>
<evidence type="ECO:0000256" key="1">
    <source>
        <dbReference type="ARBA" id="ARBA00009500"/>
    </source>
</evidence>
<evidence type="ECO:0000256" key="2">
    <source>
        <dbReference type="RuleBase" id="RU000411"/>
    </source>
</evidence>
<dbReference type="InterPro" id="IPR036186">
    <property type="entry name" value="Serpin_sf"/>
</dbReference>
<dbReference type="PANTHER" id="PTHR11461:SF211">
    <property type="entry name" value="GH10112P-RELATED"/>
    <property type="match status" value="1"/>
</dbReference>
<feature type="domain" description="Serpin" evidence="3">
    <location>
        <begin position="11"/>
        <end position="389"/>
    </location>
</feature>
<dbReference type="InterPro" id="IPR042185">
    <property type="entry name" value="Serpin_sf_2"/>
</dbReference>
<dbReference type="AlphaFoldDB" id="A0AA85KQA7"/>
<evidence type="ECO:0000313" key="4">
    <source>
        <dbReference type="Proteomes" id="UP000050795"/>
    </source>
</evidence>
<dbReference type="GO" id="GO:0005615">
    <property type="term" value="C:extracellular space"/>
    <property type="evidence" value="ECO:0007669"/>
    <property type="project" value="InterPro"/>
</dbReference>
<reference evidence="5" key="2">
    <citation type="submission" date="2023-11" db="UniProtKB">
        <authorList>
            <consortium name="WormBaseParasite"/>
        </authorList>
    </citation>
    <scope>IDENTIFICATION</scope>
</reference>
<name>A0AA85KQA7_TRIRE</name>
<dbReference type="Proteomes" id="UP000050795">
    <property type="component" value="Unassembled WGS sequence"/>
</dbReference>
<dbReference type="Pfam" id="PF00079">
    <property type="entry name" value="Serpin"/>
    <property type="match status" value="1"/>
</dbReference>
<sequence length="405" mass="46930">MSLQYSYNNFSRNFLQSTYSPSYENYAVCPVGVLFLLSALLGSTGIRQNTARQVASTLNIEMHPPLLRTRKARNMYLLLKKSLSAERTMINATNESVVNVETGVFLRKQYHFKKPFQHVMKNDLMCEVENLNFKDQNRSIKSINEWVNNKSNGLISEYFKDRSELPTDTRLALINVVTFKDVWQKKFDQAYTRSDKFHVNKSEKIEVEFMSVHETVGYASFGKLGFRMISKEFKNSRFTFIAVLPTVKFELHKILSLLKGERRLPLFVDRLKPEFLHILLPKFKAENSINLIEIMKKMGITDMFDSRRANLSGITTSEKLKVDFLSQTTVLKVDEKGVEAAAATGMYSLGRSFRVFHANVTFHVNEPFVCFIYDKVLRTPLFAALIKKPQTVETMDYYDEYYDDN</sequence>
<reference evidence="4" key="1">
    <citation type="submission" date="2022-06" db="EMBL/GenBank/DDBJ databases">
        <authorList>
            <person name="Berger JAMES D."/>
            <person name="Berger JAMES D."/>
        </authorList>
    </citation>
    <scope>NUCLEOTIDE SEQUENCE [LARGE SCALE GENOMIC DNA]</scope>
</reference>
<dbReference type="InterPro" id="IPR042178">
    <property type="entry name" value="Serpin_sf_1"/>
</dbReference>
<dbReference type="Gene3D" id="3.30.497.10">
    <property type="entry name" value="Antithrombin, subunit I, domain 2"/>
    <property type="match status" value="1"/>
</dbReference>
<evidence type="ECO:0000313" key="5">
    <source>
        <dbReference type="WBParaSite" id="TREG1_98980.1"/>
    </source>
</evidence>
<dbReference type="SMART" id="SM00093">
    <property type="entry name" value="SERPIN"/>
    <property type="match status" value="1"/>
</dbReference>
<dbReference type="InterPro" id="IPR000215">
    <property type="entry name" value="Serpin_fam"/>
</dbReference>
<dbReference type="WBParaSite" id="TREG1_98980.1">
    <property type="protein sequence ID" value="TREG1_98980.1"/>
    <property type="gene ID" value="TREG1_98980"/>
</dbReference>
<protein>
    <submittedName>
        <fullName evidence="5">SERPIN domain-containing protein</fullName>
    </submittedName>
</protein>
<dbReference type="SUPFAM" id="SSF56574">
    <property type="entry name" value="Serpins"/>
    <property type="match status" value="1"/>
</dbReference>
<comment type="similarity">
    <text evidence="1 2">Belongs to the serpin family.</text>
</comment>
<dbReference type="Gene3D" id="2.30.39.10">
    <property type="entry name" value="Alpha-1-antitrypsin, domain 1"/>
    <property type="match status" value="1"/>
</dbReference>